<dbReference type="Gene3D" id="3.20.20.80">
    <property type="entry name" value="Glycosidases"/>
    <property type="match status" value="1"/>
</dbReference>
<evidence type="ECO:0000259" key="6">
    <source>
        <dbReference type="PROSITE" id="PS50022"/>
    </source>
</evidence>
<evidence type="ECO:0000313" key="8">
    <source>
        <dbReference type="Proteomes" id="UP001292913"/>
    </source>
</evidence>
<dbReference type="Gene3D" id="2.60.120.260">
    <property type="entry name" value="Galactose-binding domain-like"/>
    <property type="match status" value="2"/>
</dbReference>
<dbReference type="InterPro" id="IPR054593">
    <property type="entry name" value="Beta-mannosidase-like_N2"/>
</dbReference>
<dbReference type="InterPro" id="IPR036156">
    <property type="entry name" value="Beta-gal/glucu_dom_sf"/>
</dbReference>
<keyword evidence="8" id="KW-1185">Reference proteome</keyword>
<dbReference type="InterPro" id="IPR000421">
    <property type="entry name" value="FA58C"/>
</dbReference>
<dbReference type="RefSeq" id="WP_322019437.1">
    <property type="nucleotide sequence ID" value="NZ_JARZAK010000004.1"/>
</dbReference>
<accession>A0ABU5HN96</accession>
<evidence type="ECO:0000313" key="7">
    <source>
        <dbReference type="EMBL" id="MDY7257658.1"/>
    </source>
</evidence>
<evidence type="ECO:0000256" key="5">
    <source>
        <dbReference type="SAM" id="SignalP"/>
    </source>
</evidence>
<evidence type="ECO:0000256" key="1">
    <source>
        <dbReference type="ARBA" id="ARBA00007401"/>
    </source>
</evidence>
<keyword evidence="2" id="KW-0378">Hydrolase</keyword>
<evidence type="ECO:0000256" key="4">
    <source>
        <dbReference type="SAM" id="MobiDB-lite"/>
    </source>
</evidence>
<feature type="signal peptide" evidence="5">
    <location>
        <begin position="1"/>
        <end position="22"/>
    </location>
</feature>
<keyword evidence="3" id="KW-0326">Glycosidase</keyword>
<name>A0ABU5HN96_9BACE</name>
<dbReference type="InterPro" id="IPR006102">
    <property type="entry name" value="Ig-like_GH2"/>
</dbReference>
<dbReference type="PANTHER" id="PTHR43536:SF1">
    <property type="entry name" value="MANNOSYLGLYCOPROTEIN ENDO-BETA-MANNOSIDASE"/>
    <property type="match status" value="1"/>
</dbReference>
<dbReference type="SUPFAM" id="SSF49303">
    <property type="entry name" value="beta-Galactosidase/glucuronidase domain"/>
    <property type="match status" value="3"/>
</dbReference>
<dbReference type="InterPro" id="IPR017853">
    <property type="entry name" value="GH"/>
</dbReference>
<sequence>MMNKLGLFLLSLMATSIQGVCAEKDINMSLNSSDSGIVWEVKPQADLENATGEQISTPGFKMPDYVKGVVPGTVFTAYVDAGIVPDPNYADHIYKVDETFYNRPFWYRTEFKLPASYSKGKRVWLHFDNTNRFADFYFNGEKISGTKTSTKDVSGHMIRSKFDVTHLIKKSGKNAIAVLITDPDQKKTRKAKDPYGVACSPSYLAGAGWDWMPYVPGRLAGITGNAYLAVTGDVVMEDPWVRSDLPVLQKAEISISTDVKNTSLERKKVVISGVIQPGNISFSKDIQVDGGATARLSINKDEFAQLIISHPKLWWPNGYGVPNLYTCKLTCSVDGKPSDVKELTFGIKKYEYKMIDNVVGYPVLTFFINGQKIYLKGGNWGMSEYLLRCQGKEYETKIRLHKEMNYNMIRLWTGCVTDDEFYDYCDKYGIMVWNDFWLYVAYNEVAQPEAFKANALDKVKRLRNHPSIAIWCGANETHPAPDLDNYLREMVAKEDNNDRMYKSCSNQDGLSGSGWWGNQPPRHHFETSGSNLAFNTPAYPYGIDHGYGMRTEIGTATFPTFESIKEFIPQEAWWPLPTDEQLKNDDDNVWNKHFFGKEASNANPVNYKSSVNTQYGESSGLEEFCEKAQMLNIEVMKGMYEAWNDKMWNDAAGLLIWMSHPAYPSFVWQTYDYYYDPTGAYWGAKKACEPLHIQWNASNNSIKAINTTAKDLKGAMAKATIYDLNGKEVSAYGQAKQIDVAASNRTEAFTLNFNPFNLAFGKNAVASSSTGDSKKASLATDGGTGSRWESEYSDPQWIYVDLGKEEKVENVTLKWEVACAKEYELQVSKDAKNWKTVYTNKAGKGGTEQIRLEPVAARYVKLVGISRATQFGYSLFEFEVYGEKPAGIEELTPLHFIKLELTDAGGNLLSENFYWRNGVRDLDYTLLNTLPEAELSCQLVDKSELSNGKVKIALKNNAETVAFANRMRLVNKSTQKRILPVIMSDNYVTLMPGEEKIISVEVEPELLKGDVSVLLKQYGKAEKNKLDIMF</sequence>
<keyword evidence="5" id="KW-0732">Signal</keyword>
<dbReference type="InterPro" id="IPR008979">
    <property type="entry name" value="Galactose-bd-like_sf"/>
</dbReference>
<gene>
    <name evidence="7" type="ORF">QHG74_08000</name>
</gene>
<dbReference type="Pfam" id="PF22666">
    <property type="entry name" value="Glyco_hydro_2_N2"/>
    <property type="match status" value="1"/>
</dbReference>
<dbReference type="Proteomes" id="UP001292913">
    <property type="component" value="Unassembled WGS sequence"/>
</dbReference>
<protein>
    <submittedName>
        <fullName evidence="7">Discoidin domain-containing protein</fullName>
    </submittedName>
</protein>
<comment type="similarity">
    <text evidence="1">Belongs to the glycosyl hydrolase 2 family.</text>
</comment>
<dbReference type="PROSITE" id="PS50022">
    <property type="entry name" value="FA58C_3"/>
    <property type="match status" value="1"/>
</dbReference>
<dbReference type="PANTHER" id="PTHR43536">
    <property type="entry name" value="MANNOSYLGLYCOPROTEIN ENDO-BETA-MANNOSIDASE"/>
    <property type="match status" value="1"/>
</dbReference>
<comment type="caution">
    <text evidence="7">The sequence shown here is derived from an EMBL/GenBank/DDBJ whole genome shotgun (WGS) entry which is preliminary data.</text>
</comment>
<dbReference type="SUPFAM" id="SSF51445">
    <property type="entry name" value="(Trans)glycosidases"/>
    <property type="match status" value="1"/>
</dbReference>
<evidence type="ECO:0000256" key="2">
    <source>
        <dbReference type="ARBA" id="ARBA00022801"/>
    </source>
</evidence>
<dbReference type="Pfam" id="PF18368">
    <property type="entry name" value="Ig_GlcNase"/>
    <property type="match status" value="1"/>
</dbReference>
<feature type="region of interest" description="Disordered" evidence="4">
    <location>
        <begin position="767"/>
        <end position="787"/>
    </location>
</feature>
<feature type="domain" description="F5/8 type C" evidence="6">
    <location>
        <begin position="746"/>
        <end position="883"/>
    </location>
</feature>
<dbReference type="Gene3D" id="2.60.40.10">
    <property type="entry name" value="Immunoglobulins"/>
    <property type="match status" value="4"/>
</dbReference>
<organism evidence="7 8">
    <name type="scientific">Bacteroides vicugnae</name>
    <dbReference type="NCBI Taxonomy" id="3037989"/>
    <lineage>
        <taxon>Bacteria</taxon>
        <taxon>Pseudomonadati</taxon>
        <taxon>Bacteroidota</taxon>
        <taxon>Bacteroidia</taxon>
        <taxon>Bacteroidales</taxon>
        <taxon>Bacteroidaceae</taxon>
        <taxon>Bacteroides</taxon>
    </lineage>
</organism>
<dbReference type="SUPFAM" id="SSF49785">
    <property type="entry name" value="Galactose-binding domain-like"/>
    <property type="match status" value="2"/>
</dbReference>
<feature type="chain" id="PRO_5045057454" evidence="5">
    <location>
        <begin position="23"/>
        <end position="1030"/>
    </location>
</feature>
<dbReference type="InterPro" id="IPR041351">
    <property type="entry name" value="Ig_GlcNase"/>
</dbReference>
<dbReference type="InterPro" id="IPR013783">
    <property type="entry name" value="Ig-like_fold"/>
</dbReference>
<dbReference type="Pfam" id="PF00703">
    <property type="entry name" value="Glyco_hydro_2"/>
    <property type="match status" value="1"/>
</dbReference>
<dbReference type="Pfam" id="PF02836">
    <property type="entry name" value="Glyco_hydro_2_C"/>
    <property type="match status" value="1"/>
</dbReference>
<evidence type="ECO:0000256" key="3">
    <source>
        <dbReference type="ARBA" id="ARBA00023295"/>
    </source>
</evidence>
<proteinExistence type="inferred from homology"/>
<dbReference type="EMBL" id="JARZAK010000004">
    <property type="protein sequence ID" value="MDY7257658.1"/>
    <property type="molecule type" value="Genomic_DNA"/>
</dbReference>
<dbReference type="InterPro" id="IPR006103">
    <property type="entry name" value="Glyco_hydro_2_cat"/>
</dbReference>
<reference evidence="7 8" key="1">
    <citation type="submission" date="2023-04" db="EMBL/GenBank/DDBJ databases">
        <title>Bacteroides pacosi sp. nov., isolated from the fecal material of an alpaca.</title>
        <authorList>
            <person name="Miller S."/>
            <person name="Hendry M."/>
            <person name="King J."/>
            <person name="Sankaranarayanan K."/>
            <person name="Lawson P.A."/>
        </authorList>
    </citation>
    <scope>NUCLEOTIDE SEQUENCE [LARGE SCALE GENOMIC DNA]</scope>
    <source>
        <strain evidence="7 8">A2-P53</strain>
    </source>
</reference>
<dbReference type="Pfam" id="PF00754">
    <property type="entry name" value="F5_F8_type_C"/>
    <property type="match status" value="1"/>
</dbReference>
<dbReference type="InterPro" id="IPR043534">
    <property type="entry name" value="EBDG/EBM"/>
</dbReference>